<gene>
    <name evidence="1" type="ORF">CGI_10023197</name>
</gene>
<organism evidence="1">
    <name type="scientific">Magallana gigas</name>
    <name type="common">Pacific oyster</name>
    <name type="synonym">Crassostrea gigas</name>
    <dbReference type="NCBI Taxonomy" id="29159"/>
    <lineage>
        <taxon>Eukaryota</taxon>
        <taxon>Metazoa</taxon>
        <taxon>Spiralia</taxon>
        <taxon>Lophotrochozoa</taxon>
        <taxon>Mollusca</taxon>
        <taxon>Bivalvia</taxon>
        <taxon>Autobranchia</taxon>
        <taxon>Pteriomorphia</taxon>
        <taxon>Ostreida</taxon>
        <taxon>Ostreoidea</taxon>
        <taxon>Ostreidae</taxon>
        <taxon>Magallana</taxon>
    </lineage>
</organism>
<accession>K1R0N7</accession>
<name>K1R0N7_MAGGI</name>
<dbReference type="EMBL" id="JH816714">
    <property type="protein sequence ID" value="EKC34655.1"/>
    <property type="molecule type" value="Genomic_DNA"/>
</dbReference>
<evidence type="ECO:0000313" key="1">
    <source>
        <dbReference type="EMBL" id="EKC34655.1"/>
    </source>
</evidence>
<proteinExistence type="predicted"/>
<dbReference type="InParanoid" id="K1R0N7"/>
<protein>
    <submittedName>
        <fullName evidence="1">Putative nuclease HARBI1</fullName>
    </submittedName>
</protein>
<dbReference type="AlphaFoldDB" id="K1R0N7"/>
<reference evidence="1" key="1">
    <citation type="journal article" date="2012" name="Nature">
        <title>The oyster genome reveals stress adaptation and complexity of shell formation.</title>
        <authorList>
            <person name="Zhang G."/>
            <person name="Fang X."/>
            <person name="Guo X."/>
            <person name="Li L."/>
            <person name="Luo R."/>
            <person name="Xu F."/>
            <person name="Yang P."/>
            <person name="Zhang L."/>
            <person name="Wang X."/>
            <person name="Qi H."/>
            <person name="Xiong Z."/>
            <person name="Que H."/>
            <person name="Xie Y."/>
            <person name="Holland P.W."/>
            <person name="Paps J."/>
            <person name="Zhu Y."/>
            <person name="Wu F."/>
            <person name="Chen Y."/>
            <person name="Wang J."/>
            <person name="Peng C."/>
            <person name="Meng J."/>
            <person name="Yang L."/>
            <person name="Liu J."/>
            <person name="Wen B."/>
            <person name="Zhang N."/>
            <person name="Huang Z."/>
            <person name="Zhu Q."/>
            <person name="Feng Y."/>
            <person name="Mount A."/>
            <person name="Hedgecock D."/>
            <person name="Xu Z."/>
            <person name="Liu Y."/>
            <person name="Domazet-Loso T."/>
            <person name="Du Y."/>
            <person name="Sun X."/>
            <person name="Zhang S."/>
            <person name="Liu B."/>
            <person name="Cheng P."/>
            <person name="Jiang X."/>
            <person name="Li J."/>
            <person name="Fan D."/>
            <person name="Wang W."/>
            <person name="Fu W."/>
            <person name="Wang T."/>
            <person name="Wang B."/>
            <person name="Zhang J."/>
            <person name="Peng Z."/>
            <person name="Li Y."/>
            <person name="Li N."/>
            <person name="Wang J."/>
            <person name="Chen M."/>
            <person name="He Y."/>
            <person name="Tan F."/>
            <person name="Song X."/>
            <person name="Zheng Q."/>
            <person name="Huang R."/>
            <person name="Yang H."/>
            <person name="Du X."/>
            <person name="Chen L."/>
            <person name="Yang M."/>
            <person name="Gaffney P.M."/>
            <person name="Wang S."/>
            <person name="Luo L."/>
            <person name="She Z."/>
            <person name="Ming Y."/>
            <person name="Huang W."/>
            <person name="Zhang S."/>
            <person name="Huang B."/>
            <person name="Zhang Y."/>
            <person name="Qu T."/>
            <person name="Ni P."/>
            <person name="Miao G."/>
            <person name="Wang J."/>
            <person name="Wang Q."/>
            <person name="Steinberg C.E."/>
            <person name="Wang H."/>
            <person name="Li N."/>
            <person name="Qian L."/>
            <person name="Zhang G."/>
            <person name="Li Y."/>
            <person name="Yang H."/>
            <person name="Liu X."/>
            <person name="Wang J."/>
            <person name="Yin Y."/>
            <person name="Wang J."/>
        </authorList>
    </citation>
    <scope>NUCLEOTIDE SEQUENCE [LARGE SCALE GENOMIC DNA]</scope>
    <source>
        <strain evidence="1">05x7-T-G4-1.051#20</strain>
    </source>
</reference>
<dbReference type="HOGENOM" id="CLU_140764_0_0_1"/>
<sequence>MAKADFFSEVGDIHGISKSSVCVFLPRVCRALNAFLHIDFPTDAQTLLKMKEGFYAIAHFPNVVGAIDGTLIPIRGMNWEDEPVYVCRKNFHALNVQGVVDANMRCLHSSGGYLPFKPEKCALVVETCMKLHNKAINERVPLRNGGAVANQHNNAVYQGAAPLRARELRQQLASRF</sequence>